<feature type="transmembrane region" description="Helical" evidence="1">
    <location>
        <begin position="163"/>
        <end position="180"/>
    </location>
</feature>
<keyword evidence="1" id="KW-0812">Transmembrane</keyword>
<dbReference type="AlphaFoldDB" id="K6X7M0"/>
<dbReference type="Proteomes" id="UP000008366">
    <property type="component" value="Unassembled WGS sequence"/>
</dbReference>
<dbReference type="RefSeq" id="WP_006591316.1">
    <property type="nucleotide sequence ID" value="NZ_BAHD01000011.1"/>
</dbReference>
<keyword evidence="1" id="KW-1133">Transmembrane helix</keyword>
<feature type="transmembrane region" description="Helical" evidence="1">
    <location>
        <begin position="117"/>
        <end position="143"/>
    </location>
</feature>
<dbReference type="OrthoDB" id="3294220at2"/>
<name>K6X7M0_9MICO</name>
<feature type="transmembrane region" description="Helical" evidence="1">
    <location>
        <begin position="187"/>
        <end position="214"/>
    </location>
</feature>
<evidence type="ECO:0000313" key="2">
    <source>
        <dbReference type="EMBL" id="GAB94784.1"/>
    </source>
</evidence>
<dbReference type="eggNOG" id="ENOG50324YP">
    <property type="taxonomic scope" value="Bacteria"/>
</dbReference>
<proteinExistence type="predicted"/>
<keyword evidence="3" id="KW-1185">Reference proteome</keyword>
<dbReference type="STRING" id="1184609.KILIM_011_00570"/>
<feature type="transmembrane region" description="Helical" evidence="1">
    <location>
        <begin position="21"/>
        <end position="42"/>
    </location>
</feature>
<dbReference type="EMBL" id="BAHD01000011">
    <property type="protein sequence ID" value="GAB94784.1"/>
    <property type="molecule type" value="Genomic_DNA"/>
</dbReference>
<sequence length="261" mass="26043">MRALDVLGAELSKALTLPATWVGVGVAAAGSIALTLLNASMIAADLRAGRFDQFVSASPTEAAFAAMPLGTVGAVVLGVVIMSSEYAPSNAEVGGGRQIGATLTAMPGRAGVLAAKAAVLAALVTAVAAVTLPATVGIARIIIGAGHESVGLAETVTRGAGGALYWVLTGLLALAITTLTRSGVLPLIVLVLNSSIVSLSLLLTHLTPLAHWLPDLAGRRLFGEIDTIEGGLEALPGAVVMAAWTLGLLAIAAASFRGRDA</sequence>
<feature type="transmembrane region" description="Helical" evidence="1">
    <location>
        <begin position="62"/>
        <end position="82"/>
    </location>
</feature>
<accession>K6X7M0</accession>
<reference evidence="2 3" key="1">
    <citation type="submission" date="2012-08" db="EMBL/GenBank/DDBJ databases">
        <title>Whole genome shotgun sequence of Kineosphaera limosa NBRC 100340.</title>
        <authorList>
            <person name="Yoshida I."/>
            <person name="Isaki S."/>
            <person name="Hosoyama A."/>
            <person name="Tsuchikane K."/>
            <person name="Katsumata H."/>
            <person name="Ando Y."/>
            <person name="Ohji S."/>
            <person name="Hamada M."/>
            <person name="Tamura T."/>
            <person name="Yamazoe A."/>
            <person name="Yamazaki S."/>
            <person name="Fujita N."/>
        </authorList>
    </citation>
    <scope>NUCLEOTIDE SEQUENCE [LARGE SCALE GENOMIC DNA]</scope>
    <source>
        <strain evidence="2 3">NBRC 100340</strain>
    </source>
</reference>
<organism evidence="2 3">
    <name type="scientific">Kineosphaera limosa NBRC 100340</name>
    <dbReference type="NCBI Taxonomy" id="1184609"/>
    <lineage>
        <taxon>Bacteria</taxon>
        <taxon>Bacillati</taxon>
        <taxon>Actinomycetota</taxon>
        <taxon>Actinomycetes</taxon>
        <taxon>Micrococcales</taxon>
        <taxon>Dermatophilaceae</taxon>
        <taxon>Kineosphaera</taxon>
    </lineage>
</organism>
<evidence type="ECO:0000256" key="1">
    <source>
        <dbReference type="SAM" id="Phobius"/>
    </source>
</evidence>
<comment type="caution">
    <text evidence="2">The sequence shown here is derived from an EMBL/GenBank/DDBJ whole genome shotgun (WGS) entry which is preliminary data.</text>
</comment>
<keyword evidence="1" id="KW-0472">Membrane</keyword>
<protein>
    <recommendedName>
        <fullName evidence="4">ABC transporter permease protein</fullName>
    </recommendedName>
</protein>
<feature type="transmembrane region" description="Helical" evidence="1">
    <location>
        <begin position="234"/>
        <end position="256"/>
    </location>
</feature>
<evidence type="ECO:0008006" key="4">
    <source>
        <dbReference type="Google" id="ProtNLM"/>
    </source>
</evidence>
<evidence type="ECO:0000313" key="3">
    <source>
        <dbReference type="Proteomes" id="UP000008366"/>
    </source>
</evidence>
<gene>
    <name evidence="2" type="ORF">KILIM_011_00570</name>
</gene>